<evidence type="ECO:0000259" key="1">
    <source>
        <dbReference type="Pfam" id="PF05685"/>
    </source>
</evidence>
<dbReference type="InterPro" id="IPR011335">
    <property type="entry name" value="Restrct_endonuc-II-like"/>
</dbReference>
<dbReference type="InterPro" id="IPR008538">
    <property type="entry name" value="Uma2"/>
</dbReference>
<feature type="domain" description="Putative restriction endonuclease" evidence="1">
    <location>
        <begin position="18"/>
        <end position="188"/>
    </location>
</feature>
<dbReference type="CDD" id="cd06260">
    <property type="entry name" value="DUF820-like"/>
    <property type="match status" value="1"/>
</dbReference>
<dbReference type="RefSeq" id="WP_316435655.1">
    <property type="nucleotide sequence ID" value="NZ_CP053586.1"/>
</dbReference>
<evidence type="ECO:0000313" key="2">
    <source>
        <dbReference type="EMBL" id="WNZ26738.1"/>
    </source>
</evidence>
<dbReference type="Pfam" id="PF05685">
    <property type="entry name" value="Uma2"/>
    <property type="match status" value="1"/>
</dbReference>
<dbReference type="SUPFAM" id="SSF52980">
    <property type="entry name" value="Restriction endonuclease-like"/>
    <property type="match status" value="1"/>
</dbReference>
<protein>
    <submittedName>
        <fullName evidence="2">Uma2 family endonuclease</fullName>
    </submittedName>
</protein>
<accession>A0AA96WJK7</accession>
<sequence length="190" mass="21600">MLTEPLILHLQSVELTDDQFYHLCQANDELKFERTAKGELVIMPPVGGVSGNREADLIADVVTWNRRTGLGKVFSSSTIFRLPNGGDRSPDVAWVQLERWNALIPEEQEKFPPICPDFVIELRSRTDSLESLREKMQEYLNSGLRLGWLINPQDQQVEIYRPNQAPEMLGFPVRLSGEEVLPGFVLNLPL</sequence>
<proteinExistence type="predicted"/>
<dbReference type="PANTHER" id="PTHR34107:SF6">
    <property type="entry name" value="SLR0981 PROTEIN"/>
    <property type="match status" value="1"/>
</dbReference>
<keyword evidence="2" id="KW-0255">Endonuclease</keyword>
<keyword evidence="2" id="KW-0378">Hydrolase</keyword>
<dbReference type="InterPro" id="IPR012296">
    <property type="entry name" value="Nuclease_put_TT1808"/>
</dbReference>
<dbReference type="PANTHER" id="PTHR34107">
    <property type="entry name" value="SLL0198 PROTEIN-RELATED"/>
    <property type="match status" value="1"/>
</dbReference>
<reference evidence="2" key="1">
    <citation type="submission" date="2020-05" db="EMBL/GenBank/DDBJ databases">
        <authorList>
            <person name="Zhu T."/>
            <person name="Keshari N."/>
            <person name="Lu X."/>
        </authorList>
    </citation>
    <scope>NUCLEOTIDE SEQUENCE</scope>
    <source>
        <strain evidence="2">NK1-12</strain>
    </source>
</reference>
<organism evidence="2">
    <name type="scientific">Leptolyngbya sp. NK1-12</name>
    <dbReference type="NCBI Taxonomy" id="2547451"/>
    <lineage>
        <taxon>Bacteria</taxon>
        <taxon>Bacillati</taxon>
        <taxon>Cyanobacteriota</taxon>
        <taxon>Cyanophyceae</taxon>
        <taxon>Leptolyngbyales</taxon>
        <taxon>Leptolyngbyaceae</taxon>
        <taxon>Leptolyngbya group</taxon>
        <taxon>Leptolyngbya</taxon>
    </lineage>
</organism>
<keyword evidence="2" id="KW-0540">Nuclease</keyword>
<dbReference type="AlphaFoldDB" id="A0AA96WJK7"/>
<name>A0AA96WJK7_9CYAN</name>
<dbReference type="EMBL" id="CP053586">
    <property type="protein sequence ID" value="WNZ26738.1"/>
    <property type="molecule type" value="Genomic_DNA"/>
</dbReference>
<gene>
    <name evidence="2" type="ORF">HJG54_22310</name>
</gene>
<dbReference type="GO" id="GO:0004519">
    <property type="term" value="F:endonuclease activity"/>
    <property type="evidence" value="ECO:0007669"/>
    <property type="project" value="UniProtKB-KW"/>
</dbReference>
<dbReference type="Gene3D" id="3.90.1570.10">
    <property type="entry name" value="tt1808, chain A"/>
    <property type="match status" value="1"/>
</dbReference>